<name>A0A0F0CQE6_9BACT</name>
<dbReference type="EMBL" id="JYNY01000117">
    <property type="protein sequence ID" value="KJJ85563.1"/>
    <property type="molecule type" value="Genomic_DNA"/>
</dbReference>
<dbReference type="Proteomes" id="UP000033428">
    <property type="component" value="Unassembled WGS sequence"/>
</dbReference>
<organism evidence="1 2">
    <name type="scientific">Candidatus Omnitrophus magneticus</name>
    <dbReference type="NCBI Taxonomy" id="1609969"/>
    <lineage>
        <taxon>Bacteria</taxon>
        <taxon>Pseudomonadati</taxon>
        <taxon>Candidatus Omnitrophota</taxon>
        <taxon>Candidatus Omnitrophus</taxon>
    </lineage>
</organism>
<proteinExistence type="predicted"/>
<accession>A0A0F0CQE6</accession>
<reference evidence="1 2" key="1">
    <citation type="submission" date="2015-02" db="EMBL/GenBank/DDBJ databases">
        <title>Single-cell genomics of uncultivated deep-branching MTB reveals a conserved set of magnetosome genes.</title>
        <authorList>
            <person name="Kolinko S."/>
            <person name="Richter M."/>
            <person name="Glockner F.O."/>
            <person name="Brachmann A."/>
            <person name="Schuler D."/>
        </authorList>
    </citation>
    <scope>NUCLEOTIDE SEQUENCE [LARGE SCALE GENOMIC DNA]</scope>
    <source>
        <strain evidence="1">SKK-01</strain>
    </source>
</reference>
<gene>
    <name evidence="1" type="ORF">OMAG_000568</name>
</gene>
<dbReference type="AlphaFoldDB" id="A0A0F0CQE6"/>
<protein>
    <submittedName>
        <fullName evidence="1">TseI</fullName>
    </submittedName>
</protein>
<evidence type="ECO:0000313" key="2">
    <source>
        <dbReference type="Proteomes" id="UP000033428"/>
    </source>
</evidence>
<comment type="caution">
    <text evidence="1">The sequence shown here is derived from an EMBL/GenBank/DDBJ whole genome shotgun (WGS) entry which is preliminary data.</text>
</comment>
<sequence>MCVDALKILSRTAPTDYGSSRQRDLGQLWADMTRGYLGEYAFSLFLKERCNVTARLGHEVGTLQEYLPMDIHKIQDSDKSYREPKIKISVKTTKWNGIWLDIPGDQFNHSDVHVLVKVGAGRDHLFAFLKKISVFKDKVLKKGEDVGSLSTEESSALYDALPSFKPIPAYICGFVLKGGKHKSLSYEGKKGRLNYTILAWNGPIVPGDLDAIKRKEGVSGSISFEGIGDFAHDKGYLFNTGNLLWEEKDWKKVCESL</sequence>
<keyword evidence="2" id="KW-1185">Reference proteome</keyword>
<dbReference type="PATRIC" id="fig|1609969.3.peg.621"/>
<evidence type="ECO:0000313" key="1">
    <source>
        <dbReference type="EMBL" id="KJJ85563.1"/>
    </source>
</evidence>